<feature type="coiled-coil region" evidence="1">
    <location>
        <begin position="1118"/>
        <end position="1152"/>
    </location>
</feature>
<feature type="region of interest" description="Disordered" evidence="2">
    <location>
        <begin position="488"/>
        <end position="556"/>
    </location>
</feature>
<dbReference type="SUPFAM" id="SSF117281">
    <property type="entry name" value="Kelch motif"/>
    <property type="match status" value="1"/>
</dbReference>
<feature type="compositionally biased region" description="Low complexity" evidence="2">
    <location>
        <begin position="692"/>
        <end position="705"/>
    </location>
</feature>
<keyword evidence="4" id="KW-1185">Reference proteome</keyword>
<protein>
    <submittedName>
        <fullName evidence="3">Kelch repeat-containing protein 1</fullName>
    </submittedName>
</protein>
<evidence type="ECO:0000256" key="1">
    <source>
        <dbReference type="SAM" id="Coils"/>
    </source>
</evidence>
<proteinExistence type="predicted"/>
<feature type="region of interest" description="Disordered" evidence="2">
    <location>
        <begin position="1"/>
        <end position="82"/>
    </location>
</feature>
<accession>A0A9P0VYN5</accession>
<evidence type="ECO:0000256" key="2">
    <source>
        <dbReference type="SAM" id="MobiDB-lite"/>
    </source>
</evidence>
<feature type="region of interest" description="Disordered" evidence="2">
    <location>
        <begin position="663"/>
        <end position="707"/>
    </location>
</feature>
<gene>
    <name evidence="3" type="ORF">CLIB1423_09S02894</name>
</gene>
<dbReference type="InterPro" id="IPR015915">
    <property type="entry name" value="Kelch-typ_b-propeller"/>
</dbReference>
<feature type="compositionally biased region" description="Polar residues" evidence="2">
    <location>
        <begin position="1081"/>
        <end position="1091"/>
    </location>
</feature>
<sequence length="1155" mass="129243">MARFKFGKKKRDGSEGSVKSSIDFPRRSYSTGGGQIDSPQPYVSSPVQQHQPEYQQQGSPQIPTFSKTDVDAEQQQQQQQDVGIVGSTYVTPNPQFDSTLDPKLTKGLGASAESNSSKLSPWKRHKLFNSPFPRYRHAASTFSSDKNEIFLMGGLKEGSVFGDTWKITPELDENKNLSFTTKNVEIVNNTNPPARVGHSSVLCGNAFIIYGGDTVDTDFNGFPDNNFYLFNINNNKYTVPSHILNKPHGRYGHTIGVIALNNSSSRLYLFGGQLENDVFNDLYYFELNTFKSPKARWETIEPLNNFKPPPLTNHSMCVHKNRIYVFGGVYNNEKVSNDLWCFDAIINKWTQVTTTGAIPLPVNEQSACLVNDKMYIYGGNDFSGTIYDTFYVLDLHTLVWSKLIDNDDISFSSPGPRCGHSMTYLQSFKKLIIMGGDKNDYIDSNPNNFDTYEDFNGQEIGTMIYELDLLTLDSFLSDKPTKGKINVLKKPSPKKDLAAPPATNDVNGSSTLIEQQQYQTVTNGHEREGHHMRSFSTGPEDFRTPNASPSRTKGTHAALETTAALAAGGAGLGALGSTAVGAETYLNHTNEDKFVDFDNETQDSKPSTILPAPSFGDEKHEKKVSNNQTFHNGHASFLENYQYVDSEERIRGVESDNRAHEIEEIDQSESDSNTVPVRQISITNSGRRRAGSRSGNNGSSSGVESSEVKKLVNELTAELTNLKNSTTEQINEASLKIDSLERENSQLRSSNEKYSNFDDEIKKYEAQVQERDSVIASLKTEIGGGGEQEEGVVTSKSISELNQHKLDKLELNNKLVYLEKENTALNDKLVKFEPFMNNQITDLSNFQKLIKVQEEKIANLSNQVRDQQDLQKDVLEWKHKFESLEIEYNNYRTINAEDEIEVSDDEADADILEPPHGGADSSTARSIMSSATGRRSKKDISSHLENLVNLWSRGPSGGSSLDPNASRALDPNASVSTEKEIDPIVNKLQNQVNELLTISKEQQAGSASEINDLRSELTAKLQALKTFENNYRDALQSVNNTSRALDSTNVELDKQKELTKKLVKENEELKLYQKASKRVSSRNTTPISTIQEDQETDDIEKSEVHDEDFNSAHYNMKIQDLQADLFIMKQERDQLKDDVNALKKQLYLASQRERS</sequence>
<comment type="caution">
    <text evidence="3">The sequence shown here is derived from an EMBL/GenBank/DDBJ whole genome shotgun (WGS) entry which is preliminary data.</text>
</comment>
<evidence type="ECO:0000313" key="4">
    <source>
        <dbReference type="Proteomes" id="UP000837801"/>
    </source>
</evidence>
<feature type="region of interest" description="Disordered" evidence="2">
    <location>
        <begin position="1080"/>
        <end position="1100"/>
    </location>
</feature>
<dbReference type="Proteomes" id="UP000837801">
    <property type="component" value="Unassembled WGS sequence"/>
</dbReference>
<feature type="region of interest" description="Disordered" evidence="2">
    <location>
        <begin position="909"/>
        <end position="939"/>
    </location>
</feature>
<dbReference type="Pfam" id="PF24681">
    <property type="entry name" value="Kelch_KLHDC2_KLHL20_DRC7"/>
    <property type="match status" value="1"/>
</dbReference>
<organism evidence="3 4">
    <name type="scientific">[Candida] railenensis</name>
    <dbReference type="NCBI Taxonomy" id="45579"/>
    <lineage>
        <taxon>Eukaryota</taxon>
        <taxon>Fungi</taxon>
        <taxon>Dikarya</taxon>
        <taxon>Ascomycota</taxon>
        <taxon>Saccharomycotina</taxon>
        <taxon>Pichiomycetes</taxon>
        <taxon>Debaryomycetaceae</taxon>
        <taxon>Kurtzmaniella</taxon>
    </lineage>
</organism>
<feature type="region of interest" description="Disordered" evidence="2">
    <location>
        <begin position="597"/>
        <end position="623"/>
    </location>
</feature>
<name>A0A9P0VYN5_9ASCO</name>
<evidence type="ECO:0000313" key="3">
    <source>
        <dbReference type="EMBL" id="CAH2353105.1"/>
    </source>
</evidence>
<dbReference type="EMBL" id="CAKXYY010000009">
    <property type="protein sequence ID" value="CAH2353105.1"/>
    <property type="molecule type" value="Genomic_DNA"/>
</dbReference>
<dbReference type="PANTHER" id="PTHR23244:SF471">
    <property type="entry name" value="GUANINE NUCLEOTIDE-BINDING PROTEIN SUBUNIT BETA 1-RELATED"/>
    <property type="match status" value="1"/>
</dbReference>
<feature type="compositionally biased region" description="Basic residues" evidence="2">
    <location>
        <begin position="1"/>
        <end position="11"/>
    </location>
</feature>
<dbReference type="OrthoDB" id="45365at2759"/>
<feature type="compositionally biased region" description="Low complexity" evidence="2">
    <location>
        <begin position="46"/>
        <end position="61"/>
    </location>
</feature>
<keyword evidence="1" id="KW-0175">Coiled coil</keyword>
<dbReference type="PANTHER" id="PTHR23244">
    <property type="entry name" value="KELCH REPEAT DOMAIN"/>
    <property type="match status" value="1"/>
</dbReference>
<reference evidence="3" key="1">
    <citation type="submission" date="2022-03" db="EMBL/GenBank/DDBJ databases">
        <authorList>
            <person name="Legras J.-L."/>
            <person name="Devillers H."/>
            <person name="Grondin C."/>
        </authorList>
    </citation>
    <scope>NUCLEOTIDE SEQUENCE</scope>
    <source>
        <strain evidence="3">CLIB 1423</strain>
    </source>
</reference>
<feature type="compositionally biased region" description="Polar residues" evidence="2">
    <location>
        <begin position="504"/>
        <end position="523"/>
    </location>
</feature>
<feature type="compositionally biased region" description="Polar residues" evidence="2">
    <location>
        <begin position="673"/>
        <end position="684"/>
    </location>
</feature>
<feature type="compositionally biased region" description="Polar residues" evidence="2">
    <location>
        <begin position="920"/>
        <end position="933"/>
    </location>
</feature>
<dbReference type="AlphaFoldDB" id="A0A9P0VYN5"/>
<dbReference type="Gene3D" id="2.120.10.80">
    <property type="entry name" value="Kelch-type beta propeller"/>
    <property type="match status" value="2"/>
</dbReference>